<evidence type="ECO:0000256" key="8">
    <source>
        <dbReference type="ARBA" id="ARBA00023315"/>
    </source>
</evidence>
<dbReference type="EMBL" id="SACS01000001">
    <property type="protein sequence ID" value="RVU42101.1"/>
    <property type="molecule type" value="Genomic_DNA"/>
</dbReference>
<evidence type="ECO:0000256" key="5">
    <source>
        <dbReference type="ARBA" id="ARBA00022741"/>
    </source>
</evidence>
<evidence type="ECO:0000256" key="3">
    <source>
        <dbReference type="ARBA" id="ARBA00022679"/>
    </source>
</evidence>
<evidence type="ECO:0000256" key="6">
    <source>
        <dbReference type="ARBA" id="ARBA00022840"/>
    </source>
</evidence>
<keyword evidence="6 9" id="KW-0067">ATP-binding</keyword>
<dbReference type="Gene3D" id="1.20.120.890">
    <property type="entry name" value="tRNA(Met) cytidine acetyltransferase, tail domain"/>
    <property type="match status" value="1"/>
</dbReference>
<evidence type="ECO:0000256" key="4">
    <source>
        <dbReference type="ARBA" id="ARBA00022694"/>
    </source>
</evidence>
<name>A0A437R5W5_9GAMM</name>
<dbReference type="PANTHER" id="PTHR10925:SF5">
    <property type="entry name" value="RNA CYTIDINE ACETYLTRANSFERASE"/>
    <property type="match status" value="1"/>
</dbReference>
<dbReference type="GO" id="GO:0005524">
    <property type="term" value="F:ATP binding"/>
    <property type="evidence" value="ECO:0007669"/>
    <property type="project" value="UniProtKB-UniRule"/>
</dbReference>
<dbReference type="Gene3D" id="3.40.50.300">
    <property type="entry name" value="P-loop containing nucleotide triphosphate hydrolases"/>
    <property type="match status" value="1"/>
</dbReference>
<protein>
    <recommendedName>
        <fullName evidence="9">tRNA(Met) cytidine acetyltransferase TmcA</fullName>
        <ecNumber evidence="9">2.3.1.193</ecNumber>
    </recommendedName>
</protein>
<evidence type="ECO:0000256" key="2">
    <source>
        <dbReference type="ARBA" id="ARBA00022555"/>
    </source>
</evidence>
<dbReference type="OrthoDB" id="5578851at2"/>
<keyword evidence="14" id="KW-1185">Reference proteome</keyword>
<reference evidence="13 14" key="1">
    <citation type="submission" date="2019-01" db="EMBL/GenBank/DDBJ databases">
        <authorList>
            <person name="Chen W.-M."/>
        </authorList>
    </citation>
    <scope>NUCLEOTIDE SEQUENCE [LARGE SCALE GENOMIC DNA]</scope>
    <source>
        <strain evidence="13 14">KYPC3</strain>
    </source>
</reference>
<proteinExistence type="inferred from homology"/>
<dbReference type="Pfam" id="PF08351">
    <property type="entry name" value="TmcA_N"/>
    <property type="match status" value="1"/>
</dbReference>
<dbReference type="Gene3D" id="3.40.50.11040">
    <property type="match status" value="1"/>
</dbReference>
<feature type="domain" description="TcmA/NAT10 helicase" evidence="10">
    <location>
        <begin position="225"/>
        <end position="383"/>
    </location>
</feature>
<dbReference type="GO" id="GO:1904812">
    <property type="term" value="P:rRNA acetylation involved in maturation of SSU-rRNA"/>
    <property type="evidence" value="ECO:0007669"/>
    <property type="project" value="TreeGrafter"/>
</dbReference>
<dbReference type="GO" id="GO:0005737">
    <property type="term" value="C:cytoplasm"/>
    <property type="evidence" value="ECO:0007669"/>
    <property type="project" value="UniProtKB-SubCell"/>
</dbReference>
<dbReference type="InterPro" id="IPR024914">
    <property type="entry name" value="tRNA_acetyltr_TmcA"/>
</dbReference>
<dbReference type="InterPro" id="IPR000182">
    <property type="entry name" value="GNAT_dom"/>
</dbReference>
<evidence type="ECO:0000256" key="1">
    <source>
        <dbReference type="ARBA" id="ARBA00022490"/>
    </source>
</evidence>
<organism evidence="13 14">
    <name type="scientific">Rheinheimera riviphila</name>
    <dbReference type="NCBI Taxonomy" id="1834037"/>
    <lineage>
        <taxon>Bacteria</taxon>
        <taxon>Pseudomonadati</taxon>
        <taxon>Pseudomonadota</taxon>
        <taxon>Gammaproteobacteria</taxon>
        <taxon>Chromatiales</taxon>
        <taxon>Chromatiaceae</taxon>
        <taxon>Rheinheimera</taxon>
    </lineage>
</organism>
<keyword evidence="3 9" id="KW-0808">Transferase</keyword>
<dbReference type="EC" id="2.3.1.193" evidence="9"/>
<dbReference type="Pfam" id="PF13718">
    <property type="entry name" value="GNAT_acetyltr_2"/>
    <property type="match status" value="1"/>
</dbReference>
<dbReference type="HAMAP" id="MF_01886">
    <property type="entry name" value="tRNA_acetyltr_TmcA"/>
    <property type="match status" value="1"/>
</dbReference>
<dbReference type="SUPFAM" id="SSF55729">
    <property type="entry name" value="Acyl-CoA N-acyltransferases (Nat)"/>
    <property type="match status" value="1"/>
</dbReference>
<dbReference type="PANTHER" id="PTHR10925">
    <property type="entry name" value="N-ACETYLTRANSFERASE 10"/>
    <property type="match status" value="1"/>
</dbReference>
<dbReference type="InterPro" id="IPR038321">
    <property type="entry name" value="TmcA_C_sf"/>
</dbReference>
<comment type="caution">
    <text evidence="13">The sequence shown here is derived from an EMBL/GenBank/DDBJ whole genome shotgun (WGS) entry which is preliminary data.</text>
</comment>
<dbReference type="GO" id="GO:0051391">
    <property type="term" value="P:tRNA acetylation"/>
    <property type="evidence" value="ECO:0007669"/>
    <property type="project" value="UniProtKB-UniRule"/>
</dbReference>
<comment type="caution">
    <text evidence="9">Lacks conserved residue(s) required for the propagation of feature annotation.</text>
</comment>
<dbReference type="InterPro" id="IPR007807">
    <property type="entry name" value="TcmA/NAT10_helicase"/>
</dbReference>
<dbReference type="Proteomes" id="UP000283077">
    <property type="component" value="Unassembled WGS sequence"/>
</dbReference>
<feature type="binding site" evidence="9">
    <location>
        <position position="204"/>
    </location>
    <ligand>
        <name>ATP</name>
        <dbReference type="ChEBI" id="CHEBI:30616"/>
    </ligand>
</feature>
<evidence type="ECO:0000256" key="7">
    <source>
        <dbReference type="ARBA" id="ARBA00022884"/>
    </source>
</evidence>
<keyword evidence="5 9" id="KW-0547">Nucleotide-binding</keyword>
<accession>A0A437R5W5</accession>
<sequence>MRQQLAELQQQYRQRRWRLPLWLQIADSMECHWLSQTMAELLATQHEGAGFWLGECSADLPLPARTTQIKHKGQLLGLEADWIVINGLAGIDWDLFAASSGCLRAGGLWLLITTTPEQFALQPNPQAQRMLSYPLQAHDQASNFQQFWLSQQQDWWLYNNELGLHRQPNYHPHPANPKVPTFPAEESAAVAAGSAPAPFSTLEQQQAVAAILKVVSGHRRRPLLLTAHRGRGKSAALGIAAAQLQQQGKQKLIITAPNPAAAAVALQHATAYLAELQPNAPLALQFWPIDLLLQEKPTADLVLVDEAAAIPLPQLQQLTQQYSRLVFATTEHGYEGTGRSFSLKFQPYLQQHCPGWQQLRLHTPIRYTIDDPLEQQIFRSFLLACEQPTPVYNPSVPLVTKLHPASELLAQPALLANIFGLLSLAHYQTEVTDLWALLDNPQLQVMALYQDSTQEQTSASQLLGCAVISLEGLLPPQLATQVYQGERRVQGHLLAQSLAFHLATSELATLPLARVQRIVIHPAWQNSWLGQYLLKQVQQHCQQQSIAAIGSSFGATPTLLRFWTSQGFLPVKLSAQAEQASGEPSVLMIKACDNTLAPTIVQLHQQFAANLYLQLADSQRQLNPRLALQLCQPPATTVDALAKHQLALFVAGQRPYELVELLLLNWFNQCAHRLPVDETRLLVQKLWQKHSWAELTKQQSAYGKAQLINQIRQLLATFGLEQPPTSSPDRPSIDLQ</sequence>
<keyword evidence="4 9" id="KW-0819">tRNA processing</keyword>
<evidence type="ECO:0000259" key="10">
    <source>
        <dbReference type="Pfam" id="PF05127"/>
    </source>
</evidence>
<dbReference type="SUPFAM" id="SSF52540">
    <property type="entry name" value="P-loop containing nucleoside triphosphate hydrolases"/>
    <property type="match status" value="1"/>
</dbReference>
<dbReference type="GO" id="GO:0000049">
    <property type="term" value="F:tRNA binding"/>
    <property type="evidence" value="ECO:0007669"/>
    <property type="project" value="UniProtKB-UniRule"/>
</dbReference>
<dbReference type="InterPro" id="IPR032672">
    <property type="entry name" value="TmcA/NAT10/Kre33"/>
</dbReference>
<keyword evidence="7 9" id="KW-0694">RNA-binding</keyword>
<keyword evidence="8 9" id="KW-0012">Acyltransferase</keyword>
<dbReference type="InterPro" id="IPR027417">
    <property type="entry name" value="P-loop_NTPase"/>
</dbReference>
<dbReference type="AlphaFoldDB" id="A0A437R5W5"/>
<comment type="similarity">
    <text evidence="9">Belongs to the TmcA family.</text>
</comment>
<evidence type="ECO:0000256" key="9">
    <source>
        <dbReference type="HAMAP-Rule" id="MF_01886"/>
    </source>
</evidence>
<dbReference type="GO" id="GO:0002101">
    <property type="term" value="P:tRNA wobble cytosine modification"/>
    <property type="evidence" value="ECO:0007669"/>
    <property type="project" value="UniProtKB-UniRule"/>
</dbReference>
<evidence type="ECO:0000313" key="14">
    <source>
        <dbReference type="Proteomes" id="UP000283077"/>
    </source>
</evidence>
<evidence type="ECO:0000313" key="13">
    <source>
        <dbReference type="EMBL" id="RVU42101.1"/>
    </source>
</evidence>
<keyword evidence="1 9" id="KW-0963">Cytoplasm</keyword>
<feature type="domain" description="N-acetyltransferase" evidence="12">
    <location>
        <begin position="418"/>
        <end position="544"/>
    </location>
</feature>
<dbReference type="InterPro" id="IPR016181">
    <property type="entry name" value="Acyl_CoA_acyltransferase"/>
</dbReference>
<dbReference type="GO" id="GO:0051392">
    <property type="term" value="F:tRNA cytidine N4-acetyltransferase activity"/>
    <property type="evidence" value="ECO:0007669"/>
    <property type="project" value="UniProtKB-UniRule"/>
</dbReference>
<evidence type="ECO:0000259" key="11">
    <source>
        <dbReference type="Pfam" id="PF08351"/>
    </source>
</evidence>
<comment type="catalytic activity">
    <reaction evidence="9">
        <text>cytidine(34) in elongator tRNA(Met) + acetyl-CoA + ATP + H2O = N(4)-acetylcytidine(34) in elongator tRNA(Met) + ADP + phosphate + CoA + H(+)</text>
        <dbReference type="Rhea" id="RHEA:43788"/>
        <dbReference type="Rhea" id="RHEA-COMP:10693"/>
        <dbReference type="Rhea" id="RHEA-COMP:10694"/>
        <dbReference type="ChEBI" id="CHEBI:15377"/>
        <dbReference type="ChEBI" id="CHEBI:15378"/>
        <dbReference type="ChEBI" id="CHEBI:30616"/>
        <dbReference type="ChEBI" id="CHEBI:43474"/>
        <dbReference type="ChEBI" id="CHEBI:57287"/>
        <dbReference type="ChEBI" id="CHEBI:57288"/>
        <dbReference type="ChEBI" id="CHEBI:74900"/>
        <dbReference type="ChEBI" id="CHEBI:82748"/>
        <dbReference type="ChEBI" id="CHEBI:456216"/>
        <dbReference type="EC" id="2.3.1.193"/>
    </reaction>
</comment>
<dbReference type="Gene3D" id="3.40.630.30">
    <property type="match status" value="1"/>
</dbReference>
<feature type="binding site" evidence="9">
    <location>
        <position position="366"/>
    </location>
    <ligand>
        <name>ATP</name>
        <dbReference type="ChEBI" id="CHEBI:30616"/>
    </ligand>
</feature>
<evidence type="ECO:0000259" key="12">
    <source>
        <dbReference type="Pfam" id="PF13718"/>
    </source>
</evidence>
<gene>
    <name evidence="9" type="primary">tmcA</name>
    <name evidence="13" type="ORF">EOE67_02380</name>
</gene>
<dbReference type="InterPro" id="IPR013562">
    <property type="entry name" value="TmcA/NAT10_N"/>
</dbReference>
<keyword evidence="2 9" id="KW-0820">tRNA-binding</keyword>
<dbReference type="Pfam" id="PF05127">
    <property type="entry name" value="NAT10_TcmA_helicase"/>
    <property type="match status" value="1"/>
</dbReference>
<feature type="domain" description="TmcA/NAT10 N-terminal" evidence="11">
    <location>
        <begin position="3"/>
        <end position="156"/>
    </location>
</feature>
<comment type="function">
    <text evidence="9">Catalyzes the formation of N(4)-acetylcytidine (ac(4)C) at the wobble position of tRNA(Met), by using acetyl-CoA as an acetyl donor and ATP (or GTP).</text>
</comment>
<comment type="subcellular location">
    <subcellularLocation>
        <location evidence="9">Cytoplasm</location>
    </subcellularLocation>
</comment>
<dbReference type="GO" id="GO:1990883">
    <property type="term" value="F:18S rRNA cytidine N-acetyltransferase activity"/>
    <property type="evidence" value="ECO:0007669"/>
    <property type="project" value="TreeGrafter"/>
</dbReference>